<dbReference type="AlphaFoldDB" id="A0A4P9A3A9"/>
<gene>
    <name evidence="1" type="ORF">FBF37_02250</name>
</gene>
<proteinExistence type="predicted"/>
<protein>
    <submittedName>
        <fullName evidence="1">Uncharacterized protein</fullName>
    </submittedName>
</protein>
<accession>A0A4P9A3A9</accession>
<dbReference type="KEGG" id="nft:FBF37_02250"/>
<dbReference type="RefSeq" id="WP_138079080.1">
    <property type="nucleotide sequence ID" value="NZ_CP040004.1"/>
</dbReference>
<evidence type="ECO:0000313" key="2">
    <source>
        <dbReference type="Proteomes" id="UP000310639"/>
    </source>
</evidence>
<keyword evidence="2" id="KW-1185">Reference proteome</keyword>
<dbReference type="OrthoDB" id="9790331at2"/>
<name>A0A4P9A3A9_9BACT</name>
<dbReference type="Proteomes" id="UP000310639">
    <property type="component" value="Chromosome"/>
</dbReference>
<sequence length="175" mass="19515">MQETLSFTSTILEPDKVKRENPRPAGFAIFSQTLEKTTAHLVVTPSGNHQSSYEKFLSLHPPLKTERKSWNPDKTPFLPDEPFLAVGLAYPPLHPIPAVYGADLTEFGRLPRGLRVSKTQLDLAACGLFVVMNGITEEMNGPELPEIKLQERPDGITRTVTFTPEQLDEAQTYVL</sequence>
<dbReference type="EMBL" id="CP040004">
    <property type="protein sequence ID" value="QCT42281.1"/>
    <property type="molecule type" value="Genomic_DNA"/>
</dbReference>
<reference evidence="1 2" key="1">
    <citation type="submission" date="2019-04" db="EMBL/GenBank/DDBJ databases">
        <title>Saccharibacteria TM7 genomes.</title>
        <authorList>
            <person name="Bor B."/>
            <person name="He X."/>
            <person name="Chen T."/>
            <person name="Dewhirst F.E."/>
        </authorList>
    </citation>
    <scope>NUCLEOTIDE SEQUENCE [LARGE SCALE GENOMIC DNA]</scope>
    <source>
        <strain evidence="1 2">BB001</strain>
    </source>
</reference>
<evidence type="ECO:0000313" key="1">
    <source>
        <dbReference type="EMBL" id="QCT42281.1"/>
    </source>
</evidence>
<organism evidence="1 2">
    <name type="scientific">Candidatus Nanosynbacter featherlites</name>
    <dbReference type="NCBI Taxonomy" id="2572088"/>
    <lineage>
        <taxon>Bacteria</taxon>
        <taxon>Candidatus Saccharimonadota</taxon>
        <taxon>Candidatus Saccharimonadia</taxon>
        <taxon>Candidatus Nanosynbacterales</taxon>
        <taxon>Candidatus Nanosynbacteraceae</taxon>
        <taxon>Candidatus Nanosynbacter</taxon>
    </lineage>
</organism>